<organism evidence="4 5">
    <name type="scientific">Proteiniclasticum ruminis</name>
    <dbReference type="NCBI Taxonomy" id="398199"/>
    <lineage>
        <taxon>Bacteria</taxon>
        <taxon>Bacillati</taxon>
        <taxon>Bacillota</taxon>
        <taxon>Clostridia</taxon>
        <taxon>Eubacteriales</taxon>
        <taxon>Clostridiaceae</taxon>
        <taxon>Proteiniclasticum</taxon>
    </lineage>
</organism>
<evidence type="ECO:0000256" key="2">
    <source>
        <dbReference type="SAM" id="Phobius"/>
    </source>
</evidence>
<proteinExistence type="predicted"/>
<keyword evidence="2" id="KW-1133">Transmembrane helix</keyword>
<evidence type="ECO:0000313" key="5">
    <source>
        <dbReference type="Proteomes" id="UP000183255"/>
    </source>
</evidence>
<reference evidence="4 5" key="1">
    <citation type="submission" date="2016-10" db="EMBL/GenBank/DDBJ databases">
        <authorList>
            <person name="de Groot N.N."/>
        </authorList>
    </citation>
    <scope>NUCLEOTIDE SEQUENCE [LARGE SCALE GENOMIC DNA]</scope>
    <source>
        <strain evidence="4 5">CGMCC 1.5058</strain>
    </source>
</reference>
<sequence length="265" mass="29536">MFCPNCGNKLMDGASFCSSCGAKKMSKTFDVCKTCGRELQEGAQYCINCGKSVGSESPEPMVERGLADSGSPESGTGLVGFSERYNSSEILSTAQKNKKFSMGCMWILVFVPLIGFPIAGIMVEEVPFGESLAIGGVIASVMLIVNVLALRKSKKPMWEGVVVHKYSKTKYEHRGGQDDNDRTYTEYTTVIKTEAGKKKTIVEKDSGRHMYDYLSVGDRVRFHPKFGTYEKYDKSKDRIIYCNVCSMMNPIQNDRCKRCNNLLFK</sequence>
<gene>
    <name evidence="4" type="ORF">SAMN05421804_10556</name>
</gene>
<feature type="transmembrane region" description="Helical" evidence="2">
    <location>
        <begin position="131"/>
        <end position="150"/>
    </location>
</feature>
<dbReference type="EMBL" id="FNDZ01000005">
    <property type="protein sequence ID" value="SDI90007.1"/>
    <property type="molecule type" value="Genomic_DNA"/>
</dbReference>
<protein>
    <submittedName>
        <fullName evidence="4">Double zinc ribbon</fullName>
    </submittedName>
</protein>
<evidence type="ECO:0000259" key="3">
    <source>
        <dbReference type="Pfam" id="PF12773"/>
    </source>
</evidence>
<dbReference type="Pfam" id="PF12773">
    <property type="entry name" value="DZR"/>
    <property type="match status" value="1"/>
</dbReference>
<evidence type="ECO:0000256" key="1">
    <source>
        <dbReference type="SAM" id="MobiDB-lite"/>
    </source>
</evidence>
<accession>A0A1G8PC75</accession>
<dbReference type="AlphaFoldDB" id="A0A1G8PC75"/>
<keyword evidence="2" id="KW-0472">Membrane</keyword>
<evidence type="ECO:0000313" key="4">
    <source>
        <dbReference type="EMBL" id="SDI90007.1"/>
    </source>
</evidence>
<feature type="transmembrane region" description="Helical" evidence="2">
    <location>
        <begin position="100"/>
        <end position="119"/>
    </location>
</feature>
<dbReference type="InterPro" id="IPR025874">
    <property type="entry name" value="DZR"/>
</dbReference>
<feature type="domain" description="DZANK-type" evidence="3">
    <location>
        <begin position="3"/>
        <end position="50"/>
    </location>
</feature>
<keyword evidence="2" id="KW-0812">Transmembrane</keyword>
<feature type="region of interest" description="Disordered" evidence="1">
    <location>
        <begin position="55"/>
        <end position="74"/>
    </location>
</feature>
<dbReference type="Proteomes" id="UP000183255">
    <property type="component" value="Unassembled WGS sequence"/>
</dbReference>
<name>A0A1G8PC75_9CLOT</name>